<name>A0A0H5QHG5_9ZZZZ</name>
<dbReference type="AlphaFoldDB" id="A0A0H5QHG5"/>
<evidence type="ECO:0008006" key="2">
    <source>
        <dbReference type="Google" id="ProtNLM"/>
    </source>
</evidence>
<dbReference type="EMBL" id="LN853224">
    <property type="protein sequence ID" value="CRY95327.1"/>
    <property type="molecule type" value="Genomic_DNA"/>
</dbReference>
<keyword evidence="1" id="KW-0614">Plasmid</keyword>
<organism evidence="1">
    <name type="scientific">uncultured prokaryote</name>
    <dbReference type="NCBI Taxonomy" id="198431"/>
    <lineage>
        <taxon>unclassified sequences</taxon>
        <taxon>environmental samples</taxon>
    </lineage>
</organism>
<reference evidence="1" key="2">
    <citation type="submission" date="2015-07" db="EMBL/GenBank/DDBJ databases">
        <title>Plasmids, circular viruses and viroids from rat gut.</title>
        <authorList>
            <person name="Jorgensen T.J."/>
            <person name="Hansen M.A."/>
            <person name="Xu Z."/>
            <person name="Tabak M.A."/>
            <person name="Sorensen S.J."/>
            <person name="Hansen L.H."/>
        </authorList>
    </citation>
    <scope>NUCLEOTIDE SEQUENCE</scope>
    <source>
        <plasmid evidence="1">pRGRH0593</plasmid>
    </source>
</reference>
<sequence>MAKTTAERQANYRNNRAMVGESGEKRINTWVSTGSHMALSRLANRYGVTKREMLERLINEADQQIEDTLQTDEEWETYHNVTQ</sequence>
<reference evidence="1" key="1">
    <citation type="submission" date="2015-06" db="EMBL/GenBank/DDBJ databases">
        <authorList>
            <person name="Joergensen T."/>
        </authorList>
    </citation>
    <scope>NUCLEOTIDE SEQUENCE</scope>
    <source>
        <plasmid evidence="1">pRGRH0593</plasmid>
    </source>
</reference>
<proteinExistence type="predicted"/>
<geneLocation type="plasmid" evidence="1">
    <name>pRGRH0593</name>
</geneLocation>
<protein>
    <recommendedName>
        <fullName evidence="2">Ribbon-helix-helix protein CopG domain-containing protein</fullName>
    </recommendedName>
</protein>
<accession>A0A0H5QHG5</accession>
<evidence type="ECO:0000313" key="1">
    <source>
        <dbReference type="EMBL" id="CRY95327.1"/>
    </source>
</evidence>